<reference evidence="1 2" key="1">
    <citation type="journal article" date="2021" name="Commun. Biol.">
        <title>The genome of Shorea leprosula (Dipterocarpaceae) highlights the ecological relevance of drought in aseasonal tropical rainforests.</title>
        <authorList>
            <person name="Ng K.K.S."/>
            <person name="Kobayashi M.J."/>
            <person name="Fawcett J.A."/>
            <person name="Hatakeyama M."/>
            <person name="Paape T."/>
            <person name="Ng C.H."/>
            <person name="Ang C.C."/>
            <person name="Tnah L.H."/>
            <person name="Lee C.T."/>
            <person name="Nishiyama T."/>
            <person name="Sese J."/>
            <person name="O'Brien M.J."/>
            <person name="Copetti D."/>
            <person name="Mohd Noor M.I."/>
            <person name="Ong R.C."/>
            <person name="Putra M."/>
            <person name="Sireger I.Z."/>
            <person name="Indrioko S."/>
            <person name="Kosugi Y."/>
            <person name="Izuno A."/>
            <person name="Isagi Y."/>
            <person name="Lee S.L."/>
            <person name="Shimizu K.K."/>
        </authorList>
    </citation>
    <scope>NUCLEOTIDE SEQUENCE [LARGE SCALE GENOMIC DNA]</scope>
    <source>
        <strain evidence="1">214</strain>
    </source>
</reference>
<keyword evidence="2" id="KW-1185">Reference proteome</keyword>
<dbReference type="Proteomes" id="UP001054252">
    <property type="component" value="Unassembled WGS sequence"/>
</dbReference>
<dbReference type="EMBL" id="BPVZ01000085">
    <property type="protein sequence ID" value="GKV30131.1"/>
    <property type="molecule type" value="Genomic_DNA"/>
</dbReference>
<evidence type="ECO:0000313" key="1">
    <source>
        <dbReference type="EMBL" id="GKV30131.1"/>
    </source>
</evidence>
<organism evidence="1 2">
    <name type="scientific">Rubroshorea leprosula</name>
    <dbReference type="NCBI Taxonomy" id="152421"/>
    <lineage>
        <taxon>Eukaryota</taxon>
        <taxon>Viridiplantae</taxon>
        <taxon>Streptophyta</taxon>
        <taxon>Embryophyta</taxon>
        <taxon>Tracheophyta</taxon>
        <taxon>Spermatophyta</taxon>
        <taxon>Magnoliopsida</taxon>
        <taxon>eudicotyledons</taxon>
        <taxon>Gunneridae</taxon>
        <taxon>Pentapetalae</taxon>
        <taxon>rosids</taxon>
        <taxon>malvids</taxon>
        <taxon>Malvales</taxon>
        <taxon>Dipterocarpaceae</taxon>
        <taxon>Rubroshorea</taxon>
    </lineage>
</organism>
<name>A0AAV5KZI5_9ROSI</name>
<dbReference type="AlphaFoldDB" id="A0AAV5KZI5"/>
<evidence type="ECO:0000313" key="2">
    <source>
        <dbReference type="Proteomes" id="UP001054252"/>
    </source>
</evidence>
<sequence>MSDVKIPVNIILSSKSLMAIGQHAWSLSDVCEIKDDLAATISREQ</sequence>
<comment type="caution">
    <text evidence="1">The sequence shown here is derived from an EMBL/GenBank/DDBJ whole genome shotgun (WGS) entry which is preliminary data.</text>
</comment>
<proteinExistence type="predicted"/>
<protein>
    <submittedName>
        <fullName evidence="1">Uncharacterized protein</fullName>
    </submittedName>
</protein>
<gene>
    <name evidence="1" type="ORF">SLEP1_g38986</name>
</gene>
<accession>A0AAV5KZI5</accession>